<comment type="caution">
    <text evidence="1">The sequence shown here is derived from an EMBL/GenBank/DDBJ whole genome shotgun (WGS) entry which is preliminary data.</text>
</comment>
<organism evidence="1 2">
    <name type="scientific">Paenibacillus pini JCM 16418</name>
    <dbReference type="NCBI Taxonomy" id="1236976"/>
    <lineage>
        <taxon>Bacteria</taxon>
        <taxon>Bacillati</taxon>
        <taxon>Bacillota</taxon>
        <taxon>Bacilli</taxon>
        <taxon>Bacillales</taxon>
        <taxon>Paenibacillaceae</taxon>
        <taxon>Paenibacillus</taxon>
    </lineage>
</organism>
<gene>
    <name evidence="1" type="ORF">JCM16418_5139</name>
</gene>
<dbReference type="EMBL" id="BAVZ01000047">
    <property type="protein sequence ID" value="GAF10905.1"/>
    <property type="molecule type" value="Genomic_DNA"/>
</dbReference>
<dbReference type="AlphaFoldDB" id="W7YJ23"/>
<evidence type="ECO:0000313" key="1">
    <source>
        <dbReference type="EMBL" id="GAF10905.1"/>
    </source>
</evidence>
<keyword evidence="2" id="KW-1185">Reference proteome</keyword>
<sequence length="111" mass="12582">MIESQKQNDIEWFKNKMESNDYSDCTPQEIHMIESGIEEIVKRVTLDAKLRLTKLISQIKDKTGEVITCTVEKNNNGGYDGEITGTKRTVHIQTIVAGGAVQQLHHRTLIK</sequence>
<name>W7YJ23_9BACL</name>
<proteinExistence type="predicted"/>
<accession>W7YJ23</accession>
<evidence type="ECO:0000313" key="2">
    <source>
        <dbReference type="Proteomes" id="UP000019364"/>
    </source>
</evidence>
<dbReference type="RefSeq" id="WP_036653786.1">
    <property type="nucleotide sequence ID" value="NZ_BAVZ01000047.1"/>
</dbReference>
<reference evidence="1 2" key="1">
    <citation type="journal article" date="2014" name="Genome Announc.">
        <title>Draft Genome Sequence of Paenibacillus pini JCM 16418T, Isolated from the Rhizosphere of Pine Tree.</title>
        <authorList>
            <person name="Yuki M."/>
            <person name="Oshima K."/>
            <person name="Suda W."/>
            <person name="Oshida Y."/>
            <person name="Kitamura K."/>
            <person name="Iida Y."/>
            <person name="Hattori M."/>
            <person name="Ohkuma M."/>
        </authorList>
    </citation>
    <scope>NUCLEOTIDE SEQUENCE [LARGE SCALE GENOMIC DNA]</scope>
    <source>
        <strain evidence="1 2">JCM 16418</strain>
    </source>
</reference>
<dbReference type="STRING" id="1236976.JCM16418_5139"/>
<protein>
    <submittedName>
        <fullName evidence="1">Uncharacterized protein</fullName>
    </submittedName>
</protein>
<dbReference type="Proteomes" id="UP000019364">
    <property type="component" value="Unassembled WGS sequence"/>
</dbReference>